<comment type="caution">
    <text evidence="6">The sequence shown here is derived from an EMBL/GenBank/DDBJ whole genome shotgun (WGS) entry which is preliminary data.</text>
</comment>
<protein>
    <submittedName>
        <fullName evidence="6">Tellurite resistance protein</fullName>
    </submittedName>
</protein>
<dbReference type="GO" id="GO:0046583">
    <property type="term" value="F:monoatomic cation efflux transmembrane transporter activity"/>
    <property type="evidence" value="ECO:0007669"/>
    <property type="project" value="TreeGrafter"/>
</dbReference>
<keyword evidence="2 5" id="KW-0812">Transmembrane</keyword>
<dbReference type="InterPro" id="IPR052951">
    <property type="entry name" value="Tellurite_res_ion_channel"/>
</dbReference>
<dbReference type="PANTHER" id="PTHR37955:SF1">
    <property type="entry name" value="DEP DOMAIN-CONTAINING PROTEIN"/>
    <property type="match status" value="1"/>
</dbReference>
<evidence type="ECO:0000256" key="3">
    <source>
        <dbReference type="ARBA" id="ARBA00022989"/>
    </source>
</evidence>
<gene>
    <name evidence="6" type="ORF">EDF64_1058</name>
</gene>
<dbReference type="RefSeq" id="WP_133519633.1">
    <property type="nucleotide sequence ID" value="NZ_SNVW01000005.1"/>
</dbReference>
<dbReference type="PANTHER" id="PTHR37955">
    <property type="entry name" value="TELLURITE RESISTANCE PROTEIN TEHA"/>
    <property type="match status" value="1"/>
</dbReference>
<keyword evidence="3 5" id="KW-1133">Transmembrane helix</keyword>
<feature type="transmembrane region" description="Helical" evidence="5">
    <location>
        <begin position="166"/>
        <end position="186"/>
    </location>
</feature>
<feature type="transmembrane region" description="Helical" evidence="5">
    <location>
        <begin position="141"/>
        <end position="160"/>
    </location>
</feature>
<dbReference type="OrthoDB" id="5017340at2"/>
<evidence type="ECO:0000313" key="7">
    <source>
        <dbReference type="Proteomes" id="UP000295764"/>
    </source>
</evidence>
<organism evidence="6 7">
    <name type="scientific">Curtobacterium flaccumfaciens</name>
    <dbReference type="NCBI Taxonomy" id="2035"/>
    <lineage>
        <taxon>Bacteria</taxon>
        <taxon>Bacillati</taxon>
        <taxon>Actinomycetota</taxon>
        <taxon>Actinomycetes</taxon>
        <taxon>Micrococcales</taxon>
        <taxon>Microbacteriaceae</taxon>
        <taxon>Curtobacterium</taxon>
    </lineage>
</organism>
<keyword evidence="4 5" id="KW-0472">Membrane</keyword>
<evidence type="ECO:0000256" key="5">
    <source>
        <dbReference type="SAM" id="Phobius"/>
    </source>
</evidence>
<feature type="transmembrane region" description="Helical" evidence="5">
    <location>
        <begin position="253"/>
        <end position="273"/>
    </location>
</feature>
<dbReference type="InterPro" id="IPR004695">
    <property type="entry name" value="SLAC1/Mae1/Ssu1/TehA"/>
</dbReference>
<evidence type="ECO:0000313" key="6">
    <source>
        <dbReference type="EMBL" id="TDN44179.1"/>
    </source>
</evidence>
<dbReference type="Pfam" id="PF03595">
    <property type="entry name" value="SLAC1"/>
    <property type="match status" value="1"/>
</dbReference>
<sequence length="322" mass="33032">MSSTGSTRPKLALNTFGIAFGTAGIAGTWTAAGVELHAPQAVGEALWIVTAVVWLTTIVRYAVRAGGLRGIRDDLRHPVFGPFAALVPAVGSLLSAHLAGWLPVVGAVGVWATAALSTAFGAWFVASLLTAPREPGTLHGGYLLPTVAASLLTAQSLAVIGQHTLALGFFAAGILFWLLIGAVLLGRLATGPALPPPLFPTLAILSAPPAVAGNAWWTITDGAWSTIDTVLVSTMVAFLLPHVFLVRRYLRTGFAIGFWAMTFTAAASATYGVRVLTTTGLGGVGTVAAWVVVAAATVLVGTIAVRSVGLLRAGRVPARRAS</sequence>
<feature type="transmembrane region" description="Helical" evidence="5">
    <location>
        <begin position="198"/>
        <end position="217"/>
    </location>
</feature>
<evidence type="ECO:0000256" key="2">
    <source>
        <dbReference type="ARBA" id="ARBA00022692"/>
    </source>
</evidence>
<feature type="transmembrane region" description="Helical" evidence="5">
    <location>
        <begin position="223"/>
        <end position="246"/>
    </location>
</feature>
<feature type="transmembrane region" description="Helical" evidence="5">
    <location>
        <begin position="83"/>
        <end position="102"/>
    </location>
</feature>
<dbReference type="Gene3D" id="1.50.10.150">
    <property type="entry name" value="Voltage-dependent anion channel"/>
    <property type="match status" value="1"/>
</dbReference>
<dbReference type="Proteomes" id="UP000295764">
    <property type="component" value="Unassembled WGS sequence"/>
</dbReference>
<accession>A0A4R6DJ49</accession>
<feature type="transmembrane region" description="Helical" evidence="5">
    <location>
        <begin position="12"/>
        <end position="33"/>
    </location>
</feature>
<dbReference type="GO" id="GO:0005886">
    <property type="term" value="C:plasma membrane"/>
    <property type="evidence" value="ECO:0007669"/>
    <property type="project" value="TreeGrafter"/>
</dbReference>
<comment type="subcellular location">
    <subcellularLocation>
        <location evidence="1">Membrane</location>
        <topology evidence="1">Multi-pass membrane protein</topology>
    </subcellularLocation>
</comment>
<name>A0A4R6DJ49_9MICO</name>
<reference evidence="6 7" key="1">
    <citation type="submission" date="2019-03" db="EMBL/GenBank/DDBJ databases">
        <title>Genomic analyses of the natural microbiome of Caenorhabditis elegans.</title>
        <authorList>
            <person name="Samuel B."/>
        </authorList>
    </citation>
    <scope>NUCLEOTIDE SEQUENCE [LARGE SCALE GENOMIC DNA]</scope>
    <source>
        <strain evidence="6 7">JUb65</strain>
    </source>
</reference>
<dbReference type="EMBL" id="SNVW01000005">
    <property type="protein sequence ID" value="TDN44179.1"/>
    <property type="molecule type" value="Genomic_DNA"/>
</dbReference>
<feature type="transmembrane region" description="Helical" evidence="5">
    <location>
        <begin position="285"/>
        <end position="305"/>
    </location>
</feature>
<dbReference type="InterPro" id="IPR038665">
    <property type="entry name" value="Voltage-dep_anion_channel_sf"/>
</dbReference>
<feature type="transmembrane region" description="Helical" evidence="5">
    <location>
        <begin position="108"/>
        <end position="129"/>
    </location>
</feature>
<feature type="transmembrane region" description="Helical" evidence="5">
    <location>
        <begin position="45"/>
        <end position="63"/>
    </location>
</feature>
<dbReference type="AlphaFoldDB" id="A0A4R6DJ49"/>
<evidence type="ECO:0000256" key="4">
    <source>
        <dbReference type="ARBA" id="ARBA00023136"/>
    </source>
</evidence>
<proteinExistence type="predicted"/>
<evidence type="ECO:0000256" key="1">
    <source>
        <dbReference type="ARBA" id="ARBA00004141"/>
    </source>
</evidence>